<dbReference type="Proteomes" id="UP000298246">
    <property type="component" value="Unassembled WGS sequence"/>
</dbReference>
<keyword evidence="1" id="KW-0472">Membrane</keyword>
<accession>A0A4Y8PUL4</accession>
<keyword evidence="1" id="KW-1133">Transmembrane helix</keyword>
<keyword evidence="1" id="KW-0812">Transmembrane</keyword>
<name>A0A4Y8PUL4_9BACL</name>
<proteinExistence type="predicted"/>
<sequence length="161" mass="18548">MNALSYRFIVSRPLVNFHFISYEGIFRLHFYRITPYIIFAAGILLMVVIGIVLNYARPAYASTSSYGTQVTSADGGIYQLEGDFFNPILYFNGFDSYIENENLYVRIRQRVVSFWRKDSSQNGFFHFAIDTSGQKVRAIYVVGSSKEETKLLWRESMAAVE</sequence>
<dbReference type="EMBL" id="MYFO01000033">
    <property type="protein sequence ID" value="TFE84599.1"/>
    <property type="molecule type" value="Genomic_DNA"/>
</dbReference>
<reference evidence="2 3" key="1">
    <citation type="submission" date="2017-03" db="EMBL/GenBank/DDBJ databases">
        <title>Isolation of Levoglucosan Utilizing Bacteria.</title>
        <authorList>
            <person name="Arya A.S."/>
        </authorList>
    </citation>
    <scope>NUCLEOTIDE SEQUENCE [LARGE SCALE GENOMIC DNA]</scope>
    <source>
        <strain evidence="2 3">MEC069</strain>
    </source>
</reference>
<feature type="transmembrane region" description="Helical" evidence="1">
    <location>
        <begin position="36"/>
        <end position="56"/>
    </location>
</feature>
<evidence type="ECO:0000313" key="2">
    <source>
        <dbReference type="EMBL" id="TFE84599.1"/>
    </source>
</evidence>
<evidence type="ECO:0000256" key="1">
    <source>
        <dbReference type="SAM" id="Phobius"/>
    </source>
</evidence>
<keyword evidence="3" id="KW-1185">Reference proteome</keyword>
<comment type="caution">
    <text evidence="2">The sequence shown here is derived from an EMBL/GenBank/DDBJ whole genome shotgun (WGS) entry which is preliminary data.</text>
</comment>
<organism evidence="2 3">
    <name type="scientific">Paenibacillus athensensis</name>
    <dbReference type="NCBI Taxonomy" id="1967502"/>
    <lineage>
        <taxon>Bacteria</taxon>
        <taxon>Bacillati</taxon>
        <taxon>Bacillota</taxon>
        <taxon>Bacilli</taxon>
        <taxon>Bacillales</taxon>
        <taxon>Paenibacillaceae</taxon>
        <taxon>Paenibacillus</taxon>
    </lineage>
</organism>
<dbReference type="AlphaFoldDB" id="A0A4Y8PUL4"/>
<protein>
    <submittedName>
        <fullName evidence="2">Uncharacterized protein</fullName>
    </submittedName>
</protein>
<gene>
    <name evidence="2" type="ORF">B5M42_19835</name>
</gene>
<evidence type="ECO:0000313" key="3">
    <source>
        <dbReference type="Proteomes" id="UP000298246"/>
    </source>
</evidence>